<proteinExistence type="inferred from homology"/>
<evidence type="ECO:0000313" key="4">
    <source>
        <dbReference type="EMBL" id="PSK46573.1"/>
    </source>
</evidence>
<dbReference type="Proteomes" id="UP000243723">
    <property type="component" value="Unassembled WGS sequence"/>
</dbReference>
<keyword evidence="2 3" id="KW-0663">Pyridoxal phosphate</keyword>
<comment type="caution">
    <text evidence="4">The sequence shown here is derived from an EMBL/GenBank/DDBJ whole genome shotgun (WGS) entry which is preliminary data.</text>
</comment>
<dbReference type="InterPro" id="IPR015422">
    <property type="entry name" value="PyrdxlP-dep_Trfase_small"/>
</dbReference>
<dbReference type="Pfam" id="PF00202">
    <property type="entry name" value="Aminotran_3"/>
    <property type="match status" value="1"/>
</dbReference>
<dbReference type="PANTHER" id="PTHR43713">
    <property type="entry name" value="GLUTAMATE-1-SEMIALDEHYDE 2,1-AMINOMUTASE"/>
    <property type="match status" value="1"/>
</dbReference>
<dbReference type="AlphaFoldDB" id="A0A2P7ZEC1"/>
<dbReference type="SUPFAM" id="SSF53383">
    <property type="entry name" value="PLP-dependent transferases"/>
    <property type="match status" value="1"/>
</dbReference>
<evidence type="ECO:0000256" key="1">
    <source>
        <dbReference type="ARBA" id="ARBA00001933"/>
    </source>
</evidence>
<evidence type="ECO:0000256" key="2">
    <source>
        <dbReference type="ARBA" id="ARBA00022898"/>
    </source>
</evidence>
<protein>
    <recommendedName>
        <fullName evidence="6">Glutamate-1-semialdehyde 2,1-aminomutase</fullName>
    </recommendedName>
</protein>
<sequence>MASSSKAYRDLQRGFVENNRRSEAIYEKAVRSLPGGNTRSVLFYSPFPVAIRKASGSRLFDADGHEYIDMLGEYTAGLYGHSDPYILRAITEAANRGLNYGGHHEDESKLADLVKQRFSSIELLRFTNSGTEATLMALAAARAYTQRNKILVFGGAYHRGAFSFGGGRTGPVNAPFEFLVGEYNNADSAKLLVTDPKNVKDIAAVLVEPMLGSGGAIPATHDFLRNLRHLATQTGAVLIFDEVMTSRMHQGGGIQSQLPSELRPDMTTLGKYIGGGLSFGAFGGKRSIMEQFDPRRTGALAHAGTFNNNTLTMAAGRVGLEQVFTSGRAANLHRKGEDLRKTVNDLAGGTLLKATGYGSIITIHFTETPVEEIRRPSDVGDTHKVLGDVLHLFLLSKGFYIARRGFIALSLALSDGELSDFVTVMKDFIQTYRQVLQPANTRARL</sequence>
<dbReference type="GO" id="GO:0030170">
    <property type="term" value="F:pyridoxal phosphate binding"/>
    <property type="evidence" value="ECO:0007669"/>
    <property type="project" value="InterPro"/>
</dbReference>
<evidence type="ECO:0000313" key="5">
    <source>
        <dbReference type="Proteomes" id="UP000243723"/>
    </source>
</evidence>
<dbReference type="Gene3D" id="3.40.640.10">
    <property type="entry name" value="Type I PLP-dependent aspartate aminotransferase-like (Major domain)"/>
    <property type="match status" value="1"/>
</dbReference>
<gene>
    <name evidence="4" type="ORF">B9Z65_5541</name>
</gene>
<organism evidence="4 5">
    <name type="scientific">Elsinoe australis</name>
    <dbReference type="NCBI Taxonomy" id="40998"/>
    <lineage>
        <taxon>Eukaryota</taxon>
        <taxon>Fungi</taxon>
        <taxon>Dikarya</taxon>
        <taxon>Ascomycota</taxon>
        <taxon>Pezizomycotina</taxon>
        <taxon>Dothideomycetes</taxon>
        <taxon>Dothideomycetidae</taxon>
        <taxon>Myriangiales</taxon>
        <taxon>Elsinoaceae</taxon>
        <taxon>Elsinoe</taxon>
    </lineage>
</organism>
<dbReference type="EMBL" id="NHZQ01000236">
    <property type="protein sequence ID" value="PSK46573.1"/>
    <property type="molecule type" value="Genomic_DNA"/>
</dbReference>
<dbReference type="GO" id="GO:0008483">
    <property type="term" value="F:transaminase activity"/>
    <property type="evidence" value="ECO:0007669"/>
    <property type="project" value="InterPro"/>
</dbReference>
<name>A0A2P7ZEC1_9PEZI</name>
<comment type="cofactor">
    <cofactor evidence="1">
        <name>pyridoxal 5'-phosphate</name>
        <dbReference type="ChEBI" id="CHEBI:597326"/>
    </cofactor>
</comment>
<dbReference type="Gene3D" id="3.90.1150.10">
    <property type="entry name" value="Aspartate Aminotransferase, domain 1"/>
    <property type="match status" value="1"/>
</dbReference>
<dbReference type="OrthoDB" id="425114at2759"/>
<dbReference type="STRING" id="40998.A0A2P7ZEC1"/>
<evidence type="ECO:0008006" key="6">
    <source>
        <dbReference type="Google" id="ProtNLM"/>
    </source>
</evidence>
<dbReference type="PANTHER" id="PTHR43713:SF3">
    <property type="entry name" value="GLUTAMATE-1-SEMIALDEHYDE 2,1-AMINOMUTASE 1, CHLOROPLASTIC-RELATED"/>
    <property type="match status" value="1"/>
</dbReference>
<accession>A0A2P7ZEC1</accession>
<dbReference type="InterPro" id="IPR015424">
    <property type="entry name" value="PyrdxlP-dep_Trfase"/>
</dbReference>
<comment type="similarity">
    <text evidence="3">Belongs to the class-III pyridoxal-phosphate-dependent aminotransferase family.</text>
</comment>
<keyword evidence="5" id="KW-1185">Reference proteome</keyword>
<dbReference type="InterPro" id="IPR015421">
    <property type="entry name" value="PyrdxlP-dep_Trfase_major"/>
</dbReference>
<reference evidence="4 5" key="1">
    <citation type="submission" date="2017-05" db="EMBL/GenBank/DDBJ databases">
        <title>Draft genome sequence of Elsinoe australis.</title>
        <authorList>
            <person name="Cheng Q."/>
        </authorList>
    </citation>
    <scope>NUCLEOTIDE SEQUENCE [LARGE SCALE GENOMIC DNA]</scope>
    <source>
        <strain evidence="4 5">NL1</strain>
    </source>
</reference>
<dbReference type="InterPro" id="IPR005814">
    <property type="entry name" value="Aminotrans_3"/>
</dbReference>
<evidence type="ECO:0000256" key="3">
    <source>
        <dbReference type="RuleBase" id="RU003560"/>
    </source>
</evidence>